<dbReference type="GO" id="GO:0008324">
    <property type="term" value="F:monoatomic cation transmembrane transporter activity"/>
    <property type="evidence" value="ECO:0007669"/>
    <property type="project" value="InterPro"/>
</dbReference>
<proteinExistence type="inferred from homology"/>
<dbReference type="PANTHER" id="PTHR34584">
    <property type="entry name" value="NA(+)/H(+) ANTIPORTER SUBUNIT E1"/>
    <property type="match status" value="1"/>
</dbReference>
<organism evidence="7 8">
    <name type="scientific">Marinobacter excellens HL-55</name>
    <dbReference type="NCBI Taxonomy" id="1305731"/>
    <lineage>
        <taxon>Bacteria</taxon>
        <taxon>Pseudomonadati</taxon>
        <taxon>Pseudomonadota</taxon>
        <taxon>Gammaproteobacteria</taxon>
        <taxon>Pseudomonadales</taxon>
        <taxon>Marinobacteraceae</taxon>
        <taxon>Marinobacter</taxon>
    </lineage>
</organism>
<evidence type="ECO:0000256" key="3">
    <source>
        <dbReference type="ARBA" id="ARBA00022475"/>
    </source>
</evidence>
<dbReference type="NCBIfam" id="NF006518">
    <property type="entry name" value="PRK08965.1-2"/>
    <property type="match status" value="1"/>
</dbReference>
<protein>
    <submittedName>
        <fullName evidence="7">Multicomponent K+:H+ antiporter subunit E</fullName>
    </submittedName>
</protein>
<comment type="subcellular location">
    <subcellularLocation>
        <location evidence="1">Cell membrane</location>
        <topology evidence="1">Multi-pass membrane protein</topology>
    </subcellularLocation>
</comment>
<dbReference type="PIRSF" id="PIRSF019239">
    <property type="entry name" value="MrpE"/>
    <property type="match status" value="1"/>
</dbReference>
<evidence type="ECO:0000256" key="1">
    <source>
        <dbReference type="ARBA" id="ARBA00004651"/>
    </source>
</evidence>
<gene>
    <name evidence="7" type="primary">phaE</name>
    <name evidence="7" type="ORF">HLUCCX14_16180</name>
</gene>
<evidence type="ECO:0000256" key="6">
    <source>
        <dbReference type="ARBA" id="ARBA00023136"/>
    </source>
</evidence>
<dbReference type="STRING" id="1305731.GCA_000934705_03118"/>
<dbReference type="OrthoDB" id="9807187at2"/>
<dbReference type="Proteomes" id="UP000050416">
    <property type="component" value="Unassembled WGS sequence"/>
</dbReference>
<comment type="similarity">
    <text evidence="2">Belongs to the CPA3 antiporters (TC 2.A.63) subunit E family.</text>
</comment>
<dbReference type="InterPro" id="IPR002758">
    <property type="entry name" value="Cation_antiport_E"/>
</dbReference>
<sequence>MTWIQRWLPHPLFAGFLLLLWLLMNAFSFAHLLLGSALAVVISRVTQPFWPERSRIKYPGKLMLYLGRLLVDILKSNLIVARRILFHSRQLQPGFFTYPLTLTDDFAVTMLASTISLTPGTVSAHYDREGRTLLIHCLHLEDEAALIRDIHSRYELPLKEIFDD</sequence>
<evidence type="ECO:0000256" key="4">
    <source>
        <dbReference type="ARBA" id="ARBA00022692"/>
    </source>
</evidence>
<keyword evidence="4" id="KW-0812">Transmembrane</keyword>
<dbReference type="EMBL" id="LJZQ01000035">
    <property type="protein sequence ID" value="KPQ27140.1"/>
    <property type="molecule type" value="Genomic_DNA"/>
</dbReference>
<comment type="caution">
    <text evidence="7">The sequence shown here is derived from an EMBL/GenBank/DDBJ whole genome shotgun (WGS) entry which is preliminary data.</text>
</comment>
<evidence type="ECO:0000313" key="8">
    <source>
        <dbReference type="Proteomes" id="UP000050416"/>
    </source>
</evidence>
<evidence type="ECO:0000313" key="7">
    <source>
        <dbReference type="EMBL" id="KPQ27140.1"/>
    </source>
</evidence>
<keyword evidence="3" id="KW-1003">Cell membrane</keyword>
<dbReference type="AlphaFoldDB" id="A0A0P8B0U3"/>
<dbReference type="Pfam" id="PF01899">
    <property type="entry name" value="MNHE"/>
    <property type="match status" value="1"/>
</dbReference>
<evidence type="ECO:0000256" key="5">
    <source>
        <dbReference type="ARBA" id="ARBA00022989"/>
    </source>
</evidence>
<accession>A0A0P8B0U3</accession>
<evidence type="ECO:0000256" key="2">
    <source>
        <dbReference type="ARBA" id="ARBA00006228"/>
    </source>
</evidence>
<reference evidence="7 8" key="1">
    <citation type="submission" date="2015-09" db="EMBL/GenBank/DDBJ databases">
        <title>Identification and resolution of microdiversity through metagenomic sequencing of parallel consortia.</title>
        <authorList>
            <person name="Nelson W.C."/>
            <person name="Romine M.F."/>
            <person name="Lindemann S.R."/>
        </authorList>
    </citation>
    <scope>NUCLEOTIDE SEQUENCE [LARGE SCALE GENOMIC DNA]</scope>
    <source>
        <strain evidence="7">HL-55</strain>
    </source>
</reference>
<keyword evidence="6" id="KW-0472">Membrane</keyword>
<dbReference type="PATRIC" id="fig|1305731.5.peg.2018"/>
<dbReference type="GO" id="GO:0005886">
    <property type="term" value="C:plasma membrane"/>
    <property type="evidence" value="ECO:0007669"/>
    <property type="project" value="UniProtKB-SubCell"/>
</dbReference>
<keyword evidence="5" id="KW-1133">Transmembrane helix</keyword>
<dbReference type="PANTHER" id="PTHR34584:SF1">
    <property type="entry name" value="NA(+)_H(+) ANTIPORTER SUBUNIT E1"/>
    <property type="match status" value="1"/>
</dbReference>
<name>A0A0P8B0U3_9GAMM</name>